<dbReference type="Pfam" id="PF07995">
    <property type="entry name" value="GSDH"/>
    <property type="match status" value="1"/>
</dbReference>
<dbReference type="InterPro" id="IPR011041">
    <property type="entry name" value="Quinoprot_gluc/sorb_DH_b-prop"/>
</dbReference>
<name>A0A6P1VTH5_9BACT</name>
<evidence type="ECO:0000313" key="3">
    <source>
        <dbReference type="EMBL" id="QHV95718.1"/>
    </source>
</evidence>
<gene>
    <name evidence="3" type="ORF">GJR95_12170</name>
</gene>
<dbReference type="EMBL" id="CP045997">
    <property type="protein sequence ID" value="QHV95718.1"/>
    <property type="molecule type" value="Genomic_DNA"/>
</dbReference>
<dbReference type="RefSeq" id="WP_162386127.1">
    <property type="nucleotide sequence ID" value="NZ_CP045997.1"/>
</dbReference>
<evidence type="ECO:0000256" key="1">
    <source>
        <dbReference type="SAM" id="Phobius"/>
    </source>
</evidence>
<dbReference type="Gene3D" id="2.120.10.30">
    <property type="entry name" value="TolB, C-terminal domain"/>
    <property type="match status" value="1"/>
</dbReference>
<organism evidence="3 4">
    <name type="scientific">Spirosoma endbachense</name>
    <dbReference type="NCBI Taxonomy" id="2666025"/>
    <lineage>
        <taxon>Bacteria</taxon>
        <taxon>Pseudomonadati</taxon>
        <taxon>Bacteroidota</taxon>
        <taxon>Cytophagia</taxon>
        <taxon>Cytophagales</taxon>
        <taxon>Cytophagaceae</taxon>
        <taxon>Spirosoma</taxon>
    </lineage>
</organism>
<dbReference type="Proteomes" id="UP000464577">
    <property type="component" value="Chromosome"/>
</dbReference>
<keyword evidence="4" id="KW-1185">Reference proteome</keyword>
<dbReference type="KEGG" id="senf:GJR95_12170"/>
<sequence>MKKTVLQAPLLPKNLQKTTVVLVVFVILCSLTALISDINLPVPTQKQQPGQPAVWKLENAFPNLTFHRPVEFTCPRDGSNRIFVLEQEGIIRVFENKPTVQAASVYLDVTKNVSDEGEMGLLGLAFHPDFSQNGYFYIYYTKRNPLESVIARYQATTPDLKIVNPTTETIILRFDQPYDNHNGGKIAFGPDGYLYIATGDGGAWGDQHQNAQNRASWLGKILRIDVDKTTRGTYGIPADNPFVSNREGYREEIYAYGLRNPWRFSFDRQTGRIWAGDVGQNQFEEIDIITKGGNYGWRLKEAIRCYNPRNDCDSGGLIDPVHHYGRDEGTSITGGVVYRGSRHTALQGKYLYADYASGKVWALAFENDKKTDNQLLTEHSGTISAFGEDAAGEVYLLDHQGTIKRFSAAN</sequence>
<proteinExistence type="predicted"/>
<dbReference type="AlphaFoldDB" id="A0A6P1VTH5"/>
<dbReference type="InterPro" id="IPR012938">
    <property type="entry name" value="Glc/Sorbosone_DH"/>
</dbReference>
<keyword evidence="1" id="KW-1133">Transmembrane helix</keyword>
<dbReference type="SUPFAM" id="SSF50952">
    <property type="entry name" value="Soluble quinoprotein glucose dehydrogenase"/>
    <property type="match status" value="1"/>
</dbReference>
<protein>
    <submittedName>
        <fullName evidence="3">Glucose sorbosone dehydrogenase</fullName>
    </submittedName>
</protein>
<dbReference type="PANTHER" id="PTHR19328">
    <property type="entry name" value="HEDGEHOG-INTERACTING PROTEIN"/>
    <property type="match status" value="1"/>
</dbReference>
<reference evidence="3 4" key="1">
    <citation type="submission" date="2019-11" db="EMBL/GenBank/DDBJ databases">
        <title>Spirosoma endbachense sp. nov., isolated from a natural salt meadow.</title>
        <authorList>
            <person name="Rojas J."/>
            <person name="Ambika Manirajan B."/>
            <person name="Ratering S."/>
            <person name="Suarez C."/>
            <person name="Geissler-Plaum R."/>
            <person name="Schnell S."/>
        </authorList>
    </citation>
    <scope>NUCLEOTIDE SEQUENCE [LARGE SCALE GENOMIC DNA]</scope>
    <source>
        <strain evidence="3 4">I-24</strain>
    </source>
</reference>
<keyword evidence="1" id="KW-0812">Transmembrane</keyword>
<evidence type="ECO:0000259" key="2">
    <source>
        <dbReference type="Pfam" id="PF07995"/>
    </source>
</evidence>
<accession>A0A6P1VTH5</accession>
<feature type="domain" description="Glucose/Sorbosone dehydrogenase" evidence="2">
    <location>
        <begin position="69"/>
        <end position="400"/>
    </location>
</feature>
<dbReference type="PANTHER" id="PTHR19328:SF75">
    <property type="entry name" value="ALDOSE SUGAR DEHYDROGENASE YLII"/>
    <property type="match status" value="1"/>
</dbReference>
<feature type="transmembrane region" description="Helical" evidence="1">
    <location>
        <begin position="20"/>
        <end position="42"/>
    </location>
</feature>
<evidence type="ECO:0000313" key="4">
    <source>
        <dbReference type="Proteomes" id="UP000464577"/>
    </source>
</evidence>
<dbReference type="InterPro" id="IPR011042">
    <property type="entry name" value="6-blade_b-propeller_TolB-like"/>
</dbReference>
<keyword evidence="1" id="KW-0472">Membrane</keyword>